<keyword evidence="1" id="KW-0067">ATP-binding</keyword>
<dbReference type="InterPro" id="IPR016195">
    <property type="entry name" value="Pol/histidinol_Pase-like"/>
</dbReference>
<keyword evidence="1" id="KW-0347">Helicase</keyword>
<dbReference type="EMBL" id="PFMR01000089">
    <property type="protein sequence ID" value="PIZ17733.1"/>
    <property type="molecule type" value="Genomic_DNA"/>
</dbReference>
<dbReference type="CDD" id="cd19067">
    <property type="entry name" value="PfuEndoQ-like"/>
    <property type="match status" value="1"/>
</dbReference>
<dbReference type="PANTHER" id="PTHR40084:SF1">
    <property type="entry name" value="PHOSPHOTRANSFERASE"/>
    <property type="match status" value="1"/>
</dbReference>
<accession>A0A2M7SEJ7</accession>
<dbReference type="GO" id="GO:0004386">
    <property type="term" value="F:helicase activity"/>
    <property type="evidence" value="ECO:0007669"/>
    <property type="project" value="UniProtKB-KW"/>
</dbReference>
<organism evidence="1 2">
    <name type="scientific">Candidatus Desantisbacteria bacterium CG_4_10_14_0_8_um_filter_48_22</name>
    <dbReference type="NCBI Taxonomy" id="1974543"/>
    <lineage>
        <taxon>Bacteria</taxon>
        <taxon>Candidatus Desantisiibacteriota</taxon>
    </lineage>
</organism>
<dbReference type="Proteomes" id="UP000229307">
    <property type="component" value="Unassembled WGS sequence"/>
</dbReference>
<keyword evidence="1" id="KW-0547">Nucleotide-binding</keyword>
<evidence type="ECO:0000313" key="2">
    <source>
        <dbReference type="Proteomes" id="UP000229307"/>
    </source>
</evidence>
<comment type="caution">
    <text evidence="1">The sequence shown here is derived from an EMBL/GenBank/DDBJ whole genome shotgun (WGS) entry which is preliminary data.</text>
</comment>
<protein>
    <submittedName>
        <fullName evidence="1">DNA helicase UvrD</fullName>
    </submittedName>
</protein>
<evidence type="ECO:0000313" key="1">
    <source>
        <dbReference type="EMBL" id="PIZ17733.1"/>
    </source>
</evidence>
<reference evidence="2" key="1">
    <citation type="submission" date="2017-09" db="EMBL/GenBank/DDBJ databases">
        <title>Depth-based differentiation of microbial function through sediment-hosted aquifers and enrichment of novel symbionts in the deep terrestrial subsurface.</title>
        <authorList>
            <person name="Probst A.J."/>
            <person name="Ladd B."/>
            <person name="Jarett J.K."/>
            <person name="Geller-Mcgrath D.E."/>
            <person name="Sieber C.M.K."/>
            <person name="Emerson J.B."/>
            <person name="Anantharaman K."/>
            <person name="Thomas B.C."/>
            <person name="Malmstrom R."/>
            <person name="Stieglmeier M."/>
            <person name="Klingl A."/>
            <person name="Woyke T."/>
            <person name="Ryan C.M."/>
            <person name="Banfield J.F."/>
        </authorList>
    </citation>
    <scope>NUCLEOTIDE SEQUENCE [LARGE SCALE GENOMIC DNA]</scope>
</reference>
<proteinExistence type="predicted"/>
<dbReference type="Gene3D" id="3.20.20.140">
    <property type="entry name" value="Metal-dependent hydrolases"/>
    <property type="match status" value="1"/>
</dbReference>
<keyword evidence="1" id="KW-0378">Hydrolase</keyword>
<gene>
    <name evidence="1" type="ORF">COY52_03180</name>
</gene>
<sequence>MEFIADLHVHSKYSRATSRQMDIAGISKWAKLKGIKLMATGDFTHPDWLAEMQRELEPAGYGLYKKGDIYFVLTAEVCNNFYKEGKNHRIHTLVLAPSFDAVKKINRDLEKYGNLESDGRPILDISAKDLVKSALNASADCLIIPGHIWTPWFSLFGANTGFDKIEECFEDQTRNIFGLETGLSSDPIMNWRLSALDRYTLLSNSDSHSPKKIGREANVFDCGLDYREITDVIRKKDKSRFLYTIEFFPEEGKYHYDGHRLCNVVFAPEETRKHNYICPGCGKRLTVGVMHRVEKLADREAGFVPPNAIPYKNLIPLDEIIADALGVGKESVLVEREYMALVSKAGTEFDILLKMTDMEIRKNIPQRIAENIINMRQGRVKASPGYDGVYGKIEVLKGETKEAEQLSLF</sequence>
<name>A0A2M7SEJ7_9BACT</name>
<dbReference type="AlphaFoldDB" id="A0A2M7SEJ7"/>
<dbReference type="SUPFAM" id="SSF89550">
    <property type="entry name" value="PHP domain-like"/>
    <property type="match status" value="1"/>
</dbReference>
<dbReference type="PANTHER" id="PTHR40084">
    <property type="entry name" value="PHOSPHOHYDROLASE, PHP FAMILY"/>
    <property type="match status" value="1"/>
</dbReference>